<feature type="chain" id="PRO_5012956187" evidence="4">
    <location>
        <begin position="22"/>
        <end position="397"/>
    </location>
</feature>
<dbReference type="Pfam" id="PF02013">
    <property type="entry name" value="CBM_10"/>
    <property type="match status" value="2"/>
</dbReference>
<dbReference type="STRING" id="1123491.SAMN02745782_01521"/>
<dbReference type="Gene3D" id="2.30.32.30">
    <property type="entry name" value="CBM10"/>
    <property type="match status" value="2"/>
</dbReference>
<keyword evidence="7" id="KW-1185">Reference proteome</keyword>
<dbReference type="InterPro" id="IPR017853">
    <property type="entry name" value="GH"/>
</dbReference>
<feature type="domain" description="CBM10" evidence="5">
    <location>
        <begin position="325"/>
        <end position="359"/>
    </location>
</feature>
<dbReference type="PANTHER" id="PTHR34142:SF1">
    <property type="entry name" value="GLYCOSIDE HYDROLASE FAMILY 5 DOMAIN-CONTAINING PROTEIN"/>
    <property type="match status" value="1"/>
</dbReference>
<dbReference type="GeneID" id="70581764"/>
<evidence type="ECO:0000256" key="3">
    <source>
        <dbReference type="RuleBase" id="RU361153"/>
    </source>
</evidence>
<dbReference type="SMART" id="SM01064">
    <property type="entry name" value="CBM_10"/>
    <property type="match status" value="2"/>
</dbReference>
<dbReference type="InterPro" id="IPR018087">
    <property type="entry name" value="Glyco_hydro_5_CS"/>
</dbReference>
<dbReference type="InterPro" id="IPR009031">
    <property type="entry name" value="CBM10"/>
</dbReference>
<dbReference type="InterPro" id="IPR001547">
    <property type="entry name" value="Glyco_hydro_5"/>
</dbReference>
<protein>
    <submittedName>
        <fullName evidence="6">Mannan endo-1,4-beta-mannosidase</fullName>
    </submittedName>
</protein>
<keyword evidence="2 3" id="KW-0326">Glycosidase</keyword>
<dbReference type="OrthoDB" id="220114at2"/>
<evidence type="ECO:0000313" key="6">
    <source>
        <dbReference type="EMBL" id="SJZ84260.1"/>
    </source>
</evidence>
<dbReference type="PANTHER" id="PTHR34142">
    <property type="entry name" value="ENDO-BETA-1,4-GLUCANASE A"/>
    <property type="match status" value="1"/>
</dbReference>
<dbReference type="Pfam" id="PF00150">
    <property type="entry name" value="Cellulase"/>
    <property type="match status" value="1"/>
</dbReference>
<dbReference type="Proteomes" id="UP000190834">
    <property type="component" value="Unassembled WGS sequence"/>
</dbReference>
<dbReference type="GO" id="GO:0009251">
    <property type="term" value="P:glucan catabolic process"/>
    <property type="evidence" value="ECO:0007669"/>
    <property type="project" value="TreeGrafter"/>
</dbReference>
<evidence type="ECO:0000256" key="1">
    <source>
        <dbReference type="ARBA" id="ARBA00022801"/>
    </source>
</evidence>
<feature type="domain" description="CBM10" evidence="5">
    <location>
        <begin position="361"/>
        <end position="395"/>
    </location>
</feature>
<dbReference type="Gene3D" id="3.20.20.80">
    <property type="entry name" value="Glycosidases"/>
    <property type="match status" value="1"/>
</dbReference>
<dbReference type="PROSITE" id="PS51763">
    <property type="entry name" value="CBM10"/>
    <property type="match status" value="2"/>
</dbReference>
<dbReference type="AlphaFoldDB" id="A0A1T4NY09"/>
<dbReference type="RefSeq" id="WP_078925916.1">
    <property type="nucleotide sequence ID" value="NZ_FUXB01000006.1"/>
</dbReference>
<gene>
    <name evidence="6" type="ORF">SAMN02745782_01521</name>
</gene>
<evidence type="ECO:0000256" key="2">
    <source>
        <dbReference type="ARBA" id="ARBA00023295"/>
    </source>
</evidence>
<accession>A0A1T4NY09</accession>
<keyword evidence="1 3" id="KW-0378">Hydrolase</keyword>
<reference evidence="7" key="1">
    <citation type="submission" date="2017-02" db="EMBL/GenBank/DDBJ databases">
        <authorList>
            <person name="Varghese N."/>
            <person name="Submissions S."/>
        </authorList>
    </citation>
    <scope>NUCLEOTIDE SEQUENCE [LARGE SCALE GENOMIC DNA]</scope>
    <source>
        <strain evidence="7">DSM 19608</strain>
    </source>
</reference>
<keyword evidence="4" id="KW-0732">Signal</keyword>
<dbReference type="SUPFAM" id="SSF57615">
    <property type="entry name" value="Type X cellulose binding domain, CBDX"/>
    <property type="match status" value="1"/>
</dbReference>
<dbReference type="InterPro" id="IPR036601">
    <property type="entry name" value="CBM10_sf"/>
</dbReference>
<evidence type="ECO:0000256" key="4">
    <source>
        <dbReference type="SAM" id="SignalP"/>
    </source>
</evidence>
<dbReference type="SUPFAM" id="SSF51445">
    <property type="entry name" value="(Trans)glycosidases"/>
    <property type="match status" value="1"/>
</dbReference>
<organism evidence="6 7">
    <name type="scientific">Vibrio cincinnatiensis DSM 19608</name>
    <dbReference type="NCBI Taxonomy" id="1123491"/>
    <lineage>
        <taxon>Bacteria</taxon>
        <taxon>Pseudomonadati</taxon>
        <taxon>Pseudomonadota</taxon>
        <taxon>Gammaproteobacteria</taxon>
        <taxon>Vibrionales</taxon>
        <taxon>Vibrionaceae</taxon>
        <taxon>Vibrio</taxon>
    </lineage>
</organism>
<feature type="signal peptide" evidence="4">
    <location>
        <begin position="1"/>
        <end position="21"/>
    </location>
</feature>
<sequence>MKFIKTLILLFGGILTSSAFAGFYVSGNHLYDANGQRFVMRGINHAHTWYPQQLNNALSGIAATGSNTVRVVLSNGYRWTKNSASDIAAIIQQAKYHQLIVVLEVHDTTGYGEEGSAATLSSAVDYWIEMKDQLIGQEDYVIINIGNEPFGNGTQASTWVNEHHAAIHRLRHAGLTHTLMVDAPNWGQDWQDIMLNNAQTVFDADPQKNTIFSVHMYEVFGSYNRVSHYLSAFINQGLVLVVGEFAATHKGANVDEDSILERSESLGIGYLGWSWSGNDASTADLDIVNNWNSQSLTHWGERLINGDHGIRTTSVIASVYTCGAQCGEYSGEYPICSSAAVDPDGDGWGWENNQSCIVQGSGSIAPNGYPYCSSSTVDPDGDGWGWENNTSCVIKGS</sequence>
<proteinExistence type="inferred from homology"/>
<dbReference type="GO" id="GO:0030248">
    <property type="term" value="F:cellulose binding"/>
    <property type="evidence" value="ECO:0007669"/>
    <property type="project" value="InterPro"/>
</dbReference>
<dbReference type="EMBL" id="FUXB01000006">
    <property type="protein sequence ID" value="SJZ84260.1"/>
    <property type="molecule type" value="Genomic_DNA"/>
</dbReference>
<comment type="similarity">
    <text evidence="3">Belongs to the glycosyl hydrolase 5 (cellulase A) family.</text>
</comment>
<dbReference type="PROSITE" id="PS00659">
    <property type="entry name" value="GLYCOSYL_HYDROL_F5"/>
    <property type="match status" value="1"/>
</dbReference>
<evidence type="ECO:0000259" key="5">
    <source>
        <dbReference type="PROSITE" id="PS51763"/>
    </source>
</evidence>
<evidence type="ECO:0000313" key="7">
    <source>
        <dbReference type="Proteomes" id="UP000190834"/>
    </source>
</evidence>
<name>A0A1T4NY09_VIBCI</name>
<dbReference type="GO" id="GO:0004553">
    <property type="term" value="F:hydrolase activity, hydrolyzing O-glycosyl compounds"/>
    <property type="evidence" value="ECO:0007669"/>
    <property type="project" value="InterPro"/>
</dbReference>
<dbReference type="InterPro" id="IPR002883">
    <property type="entry name" value="CBM10/Dockerin_dom"/>
</dbReference>